<dbReference type="Proteomes" id="UP001159042">
    <property type="component" value="Unassembled WGS sequence"/>
</dbReference>
<reference evidence="1 2" key="1">
    <citation type="journal article" date="2023" name="Insect Mol. Biol.">
        <title>Genome sequencing provides insights into the evolution of gene families encoding plant cell wall-degrading enzymes in longhorned beetles.</title>
        <authorList>
            <person name="Shin N.R."/>
            <person name="Okamura Y."/>
            <person name="Kirsch R."/>
            <person name="Pauchet Y."/>
        </authorList>
    </citation>
    <scope>NUCLEOTIDE SEQUENCE [LARGE SCALE GENOMIC DNA]</scope>
    <source>
        <strain evidence="1">EAD_L_NR</strain>
    </source>
</reference>
<protein>
    <submittedName>
        <fullName evidence="1">Uncharacterized protein</fullName>
    </submittedName>
</protein>
<gene>
    <name evidence="1" type="ORF">NQ315_007373</name>
</gene>
<evidence type="ECO:0000313" key="2">
    <source>
        <dbReference type="Proteomes" id="UP001159042"/>
    </source>
</evidence>
<keyword evidence="2" id="KW-1185">Reference proteome</keyword>
<evidence type="ECO:0000313" key="1">
    <source>
        <dbReference type="EMBL" id="KAJ8913656.1"/>
    </source>
</evidence>
<proteinExistence type="predicted"/>
<organism evidence="1 2">
    <name type="scientific">Exocentrus adspersus</name>
    <dbReference type="NCBI Taxonomy" id="1586481"/>
    <lineage>
        <taxon>Eukaryota</taxon>
        <taxon>Metazoa</taxon>
        <taxon>Ecdysozoa</taxon>
        <taxon>Arthropoda</taxon>
        <taxon>Hexapoda</taxon>
        <taxon>Insecta</taxon>
        <taxon>Pterygota</taxon>
        <taxon>Neoptera</taxon>
        <taxon>Endopterygota</taxon>
        <taxon>Coleoptera</taxon>
        <taxon>Polyphaga</taxon>
        <taxon>Cucujiformia</taxon>
        <taxon>Chrysomeloidea</taxon>
        <taxon>Cerambycidae</taxon>
        <taxon>Lamiinae</taxon>
        <taxon>Acanthocinini</taxon>
        <taxon>Exocentrus</taxon>
    </lineage>
</organism>
<accession>A0AAV8VIC4</accession>
<dbReference type="EMBL" id="JANEYG010000089">
    <property type="protein sequence ID" value="KAJ8913656.1"/>
    <property type="molecule type" value="Genomic_DNA"/>
</dbReference>
<comment type="caution">
    <text evidence="1">The sequence shown here is derived from an EMBL/GenBank/DDBJ whole genome shotgun (WGS) entry which is preliminary data.</text>
</comment>
<sequence length="84" mass="10173">MIEKIRRVEDFRLTGAETLRALRHNFKTKPDMKKLLFVSCLEFDIKYEIKFWLSCYITLCIEYITRHRHILIQNFRPGLVVIIS</sequence>
<dbReference type="AlphaFoldDB" id="A0AAV8VIC4"/>
<name>A0AAV8VIC4_9CUCU</name>